<comment type="caution">
    <text evidence="1">The sequence shown here is derived from an EMBL/GenBank/DDBJ whole genome shotgun (WGS) entry which is preliminary data.</text>
</comment>
<name>A0A5C5FQK9_9BASI</name>
<sequence>MSVVPTGDECILCSDRFVGSSTCTAAGPTSCARDDSAATLYVSGAACVTAVECPSGTYGSDGTGACEACTVFRSLVKTCDYQGALSCTSDSILYERGCFEECPAQAIPSGSTCQDCTAYIGTPCDVEKAQSCGLLVDEATLTCTDTCRVVPAGQGRPATYQDDGMCKACGGAGVDECTVDGRISACRWPFVLRYTSTNAAECIQLSACLADDLNIGYSFFAPSGDYQRGMCWQCAPWAQPNDDRTVCMV</sequence>
<dbReference type="AlphaFoldDB" id="A0A5C5FQK9"/>
<dbReference type="STRING" id="5288.A0A5C5FQK9"/>
<evidence type="ECO:0008006" key="3">
    <source>
        <dbReference type="Google" id="ProtNLM"/>
    </source>
</evidence>
<dbReference type="OrthoDB" id="2519628at2759"/>
<gene>
    <name evidence="1" type="ORF">DMC30DRAFT_448296</name>
</gene>
<protein>
    <recommendedName>
        <fullName evidence="3">Insulin-like growth factor binding protein</fullName>
    </recommendedName>
</protein>
<proteinExistence type="predicted"/>
<dbReference type="SUPFAM" id="SSF57184">
    <property type="entry name" value="Growth factor receptor domain"/>
    <property type="match status" value="1"/>
</dbReference>
<reference evidence="1 2" key="1">
    <citation type="submission" date="2019-03" db="EMBL/GenBank/DDBJ databases">
        <title>Rhodosporidium diobovatum UCD-FST 08-225 genome sequencing, assembly, and annotation.</title>
        <authorList>
            <person name="Fakankun I.U."/>
            <person name="Fristensky B."/>
            <person name="Levin D.B."/>
        </authorList>
    </citation>
    <scope>NUCLEOTIDE SEQUENCE [LARGE SCALE GENOMIC DNA]</scope>
    <source>
        <strain evidence="1 2">UCD-FST 08-225</strain>
    </source>
</reference>
<accession>A0A5C5FQK9</accession>
<dbReference type="EMBL" id="SOZI01000110">
    <property type="protein sequence ID" value="TNY19070.1"/>
    <property type="molecule type" value="Genomic_DNA"/>
</dbReference>
<organism evidence="1 2">
    <name type="scientific">Rhodotorula diobovata</name>
    <dbReference type="NCBI Taxonomy" id="5288"/>
    <lineage>
        <taxon>Eukaryota</taxon>
        <taxon>Fungi</taxon>
        <taxon>Dikarya</taxon>
        <taxon>Basidiomycota</taxon>
        <taxon>Pucciniomycotina</taxon>
        <taxon>Microbotryomycetes</taxon>
        <taxon>Sporidiobolales</taxon>
        <taxon>Sporidiobolaceae</taxon>
        <taxon>Rhodotorula</taxon>
    </lineage>
</organism>
<dbReference type="InterPro" id="IPR009030">
    <property type="entry name" value="Growth_fac_rcpt_cys_sf"/>
</dbReference>
<dbReference type="Proteomes" id="UP000311382">
    <property type="component" value="Unassembled WGS sequence"/>
</dbReference>
<evidence type="ECO:0000313" key="1">
    <source>
        <dbReference type="EMBL" id="TNY19070.1"/>
    </source>
</evidence>
<keyword evidence="2" id="KW-1185">Reference proteome</keyword>
<evidence type="ECO:0000313" key="2">
    <source>
        <dbReference type="Proteomes" id="UP000311382"/>
    </source>
</evidence>